<feature type="compositionally biased region" description="Low complexity" evidence="1">
    <location>
        <begin position="628"/>
        <end position="658"/>
    </location>
</feature>
<reference evidence="3" key="1">
    <citation type="submission" date="2024-06" db="EMBL/GenBank/DDBJ databases">
        <title>Multi-omics analyses provide insights into the biosynthesis of the anticancer antibiotic pleurotin in Hohenbuehelia grisea.</title>
        <authorList>
            <person name="Weaver J.A."/>
            <person name="Alberti F."/>
        </authorList>
    </citation>
    <scope>NUCLEOTIDE SEQUENCE [LARGE SCALE GENOMIC DNA]</scope>
    <source>
        <strain evidence="3">T-177</strain>
    </source>
</reference>
<feature type="region of interest" description="Disordered" evidence="1">
    <location>
        <begin position="172"/>
        <end position="196"/>
    </location>
</feature>
<dbReference type="EMBL" id="JASNQZ010000003">
    <property type="protein sequence ID" value="KAL0958711.1"/>
    <property type="molecule type" value="Genomic_DNA"/>
</dbReference>
<comment type="caution">
    <text evidence="2">The sequence shown here is derived from an EMBL/GenBank/DDBJ whole genome shotgun (WGS) entry which is preliminary data.</text>
</comment>
<dbReference type="InterPro" id="IPR007145">
    <property type="entry name" value="MAP65_Ase1_PRC1"/>
</dbReference>
<feature type="compositionally biased region" description="Gly residues" evidence="1">
    <location>
        <begin position="734"/>
        <end position="750"/>
    </location>
</feature>
<dbReference type="PANTHER" id="PTHR19321">
    <property type="entry name" value="PROTEIN REGULATOR OF CYTOKINESIS 1 PRC1-RELATED"/>
    <property type="match status" value="1"/>
</dbReference>
<protein>
    <recommendedName>
        <fullName evidence="4">Microtubule associated protein</fullName>
    </recommendedName>
</protein>
<organism evidence="2 3">
    <name type="scientific">Hohenbuehelia grisea</name>
    <dbReference type="NCBI Taxonomy" id="104357"/>
    <lineage>
        <taxon>Eukaryota</taxon>
        <taxon>Fungi</taxon>
        <taxon>Dikarya</taxon>
        <taxon>Basidiomycota</taxon>
        <taxon>Agaricomycotina</taxon>
        <taxon>Agaricomycetes</taxon>
        <taxon>Agaricomycetidae</taxon>
        <taxon>Agaricales</taxon>
        <taxon>Pleurotineae</taxon>
        <taxon>Pleurotaceae</taxon>
        <taxon>Hohenbuehelia</taxon>
    </lineage>
</organism>
<evidence type="ECO:0000313" key="2">
    <source>
        <dbReference type="EMBL" id="KAL0958711.1"/>
    </source>
</evidence>
<proteinExistence type="predicted"/>
<feature type="region of interest" description="Disordered" evidence="1">
    <location>
        <begin position="565"/>
        <end position="757"/>
    </location>
</feature>
<gene>
    <name evidence="2" type="ORF">HGRIS_014041</name>
</gene>
<evidence type="ECO:0000256" key="1">
    <source>
        <dbReference type="SAM" id="MobiDB-lite"/>
    </source>
</evidence>
<feature type="compositionally biased region" description="Basic and acidic residues" evidence="1">
    <location>
        <begin position="180"/>
        <end position="196"/>
    </location>
</feature>
<dbReference type="Pfam" id="PF03999">
    <property type="entry name" value="MAP65_ASE1"/>
    <property type="match status" value="1"/>
</dbReference>
<feature type="compositionally biased region" description="Polar residues" evidence="1">
    <location>
        <begin position="589"/>
        <end position="608"/>
    </location>
</feature>
<feature type="compositionally biased region" description="Low complexity" evidence="1">
    <location>
        <begin position="571"/>
        <end position="580"/>
    </location>
</feature>
<dbReference type="Gene3D" id="1.20.58.1520">
    <property type="match status" value="1"/>
</dbReference>
<keyword evidence="3" id="KW-1185">Reference proteome</keyword>
<sequence>MSSISNTPSSNTSLTSLLNTLQSHLQSQIHQLPTLHAQLGLPPSALQDELSLLQDKLMHTVEVQMDARRKEVDEWMGKCSGVEEDCVKYTKALGGNIKATGSTVGEIRGEQSLPKRYEMVTAYQEKLRQVYHTKLEQFTTLTNRLNALSRTLGTGFYQPDILELAPYTSDTAAPDNAAASHRDTTSHKDAAPHRDLTPERFSKLEKELVRGKAEVAKRLSQLSEIFSQIDWLRTELGIQLDSEDNDDNDVVDAAADSADPFLCASTSTPTRSSLSSIRPSLLAPKSLFSDTPTDFHHIFATYVVANTDADSAAAPPSGSSVPRGLEGVDPTPSLLSWATSELASLSETKRRRESHIQALYDQLETLWRRLGVADADMDAFVDVHRGSTKEAVRGYEEELERMLEVKRERMGEFVCGAREEIWRIWEEMLVGEEERGEFAPFADDEFTEDLLTIHEEEISRLKEEHRLKAPLLASIKKYFQICEEEKELAAAASDQSRLLGRGAGGARDPGRLLREEKMRKRVKKEKPRLEQDLLASIPAWEHETGQPFLVHGQSMLQILIANASAADQENTTSTSTSTSTGAGARKRANSATNRGHLRSNSAGSTTATGAGMHLRAQTPGTGMRAKTPVAGQRAAGAGAGAVTPAVRPSSSMSMSMSSHGPASKRQRVDATPATARAPLRDHGSANTRPGTGVGSAARSASVGRNLGASVGRNGSASGAPPRAQTVSPTKIPGYGKGVGGGGAGAGGAGGERPPMPHLVMPVPRHGAAIGVGAGAGAAAGHRALGHGRVPSAGYARAQVTSGTSTSTSMGRSVSAYALSQSQSHGVNRFPSASMAAAGVKVENAKRESFRPRPSVDAREVFGGGAGIGGGIGGGAGAVKRWAASVGMGGVKEEEEYIGVDGGYAY</sequence>
<evidence type="ECO:0000313" key="3">
    <source>
        <dbReference type="Proteomes" id="UP001556367"/>
    </source>
</evidence>
<dbReference type="PANTHER" id="PTHR19321:SF41">
    <property type="entry name" value="FASCETTO-RELATED"/>
    <property type="match status" value="1"/>
</dbReference>
<dbReference type="Proteomes" id="UP001556367">
    <property type="component" value="Unassembled WGS sequence"/>
</dbReference>
<accession>A0ABR3JSE5</accession>
<name>A0ABR3JSE5_9AGAR</name>
<evidence type="ECO:0008006" key="4">
    <source>
        <dbReference type="Google" id="ProtNLM"/>
    </source>
</evidence>